<dbReference type="EMBL" id="WMEY01000009">
    <property type="protein sequence ID" value="MYL65724.1"/>
    <property type="molecule type" value="Genomic_DNA"/>
</dbReference>
<evidence type="ECO:0000313" key="4">
    <source>
        <dbReference type="Proteomes" id="UP000447833"/>
    </source>
</evidence>
<evidence type="ECO:0000256" key="2">
    <source>
        <dbReference type="SAM" id="Phobius"/>
    </source>
</evidence>
<dbReference type="AlphaFoldDB" id="A0A845F4T2"/>
<feature type="region of interest" description="Disordered" evidence="1">
    <location>
        <begin position="173"/>
        <end position="243"/>
    </location>
</feature>
<sequence>MNNKIIGGVFSNVGSAEQAITELQRHGYGSNDISVFAKDKNKVNVLEEEMETSVTSNKGGRGKNAGKGAGLGALSGGALGGIGGLIAGLGLLAIPGIGPLAAAGPIAAALTGAGVGAGGGGIVGALVGAGIPERDAAQYENHLKDGKIIVIVEASEKVQDKVYRTFLSNKTENKSMYPDHYQNHDHENDHTSHDRTTTNNHDEKTNPLKDNAHSESPNTNFTNRSNETRTRTSERRHSSRTRD</sequence>
<comment type="caution">
    <text evidence="3">The sequence shown here is derived from an EMBL/GenBank/DDBJ whole genome shotgun (WGS) entry which is preliminary data.</text>
</comment>
<feature type="compositionally biased region" description="Basic and acidic residues" evidence="1">
    <location>
        <begin position="226"/>
        <end position="243"/>
    </location>
</feature>
<keyword evidence="2" id="KW-0472">Membrane</keyword>
<feature type="compositionally biased region" description="Basic and acidic residues" evidence="1">
    <location>
        <begin position="181"/>
        <end position="213"/>
    </location>
</feature>
<feature type="transmembrane region" description="Helical" evidence="2">
    <location>
        <begin position="106"/>
        <end position="131"/>
    </location>
</feature>
<evidence type="ECO:0000313" key="3">
    <source>
        <dbReference type="EMBL" id="MYL65724.1"/>
    </source>
</evidence>
<reference evidence="3 4" key="1">
    <citation type="submission" date="2019-11" db="EMBL/GenBank/DDBJ databases">
        <title>Genome sequences of 17 halophilic strains isolated from different environments.</title>
        <authorList>
            <person name="Furrow R.E."/>
        </authorList>
    </citation>
    <scope>NUCLEOTIDE SEQUENCE [LARGE SCALE GENOMIC DNA]</scope>
    <source>
        <strain evidence="3 4">22506_14_FS</strain>
    </source>
</reference>
<proteinExistence type="predicted"/>
<name>A0A845F4T2_9BACL</name>
<evidence type="ECO:0000256" key="1">
    <source>
        <dbReference type="SAM" id="MobiDB-lite"/>
    </source>
</evidence>
<feature type="transmembrane region" description="Helical" evidence="2">
    <location>
        <begin position="71"/>
        <end position="94"/>
    </location>
</feature>
<dbReference type="RefSeq" id="WP_160921321.1">
    <property type="nucleotide sequence ID" value="NZ_WMEY01000009.1"/>
</dbReference>
<dbReference type="Proteomes" id="UP000447833">
    <property type="component" value="Unassembled WGS sequence"/>
</dbReference>
<dbReference type="PANTHER" id="PTHR36109">
    <property type="entry name" value="MEMBRANE PROTEIN-RELATED"/>
    <property type="match status" value="1"/>
</dbReference>
<accession>A0A845F4T2</accession>
<organism evidence="3 4">
    <name type="scientific">Guptibacillus hwajinpoensis</name>
    <dbReference type="NCBI Taxonomy" id="208199"/>
    <lineage>
        <taxon>Bacteria</taxon>
        <taxon>Bacillati</taxon>
        <taxon>Bacillota</taxon>
        <taxon>Bacilli</taxon>
        <taxon>Bacillales</taxon>
        <taxon>Guptibacillaceae</taxon>
        <taxon>Guptibacillus</taxon>
    </lineage>
</organism>
<keyword evidence="2" id="KW-0812">Transmembrane</keyword>
<protein>
    <submittedName>
        <fullName evidence="3">Low temperature-induced protein</fullName>
    </submittedName>
</protein>
<gene>
    <name evidence="3" type="ORF">GLW07_20390</name>
</gene>
<dbReference type="InterPro" id="IPR052948">
    <property type="entry name" value="Low_temp-induced_all0457"/>
</dbReference>
<keyword evidence="2" id="KW-1133">Transmembrane helix</keyword>
<dbReference type="PANTHER" id="PTHR36109:SF2">
    <property type="entry name" value="MEMBRANE PROTEIN"/>
    <property type="match status" value="1"/>
</dbReference>